<feature type="domain" description="DUF3048" evidence="3">
    <location>
        <begin position="56"/>
        <end position="196"/>
    </location>
</feature>
<dbReference type="Proteomes" id="UP001285636">
    <property type="component" value="Unassembled WGS sequence"/>
</dbReference>
<dbReference type="RefSeq" id="WP_323467386.1">
    <property type="nucleotide sequence ID" value="NZ_CP144224.1"/>
</dbReference>
<comment type="caution">
    <text evidence="5">The sequence shown here is derived from an EMBL/GenBank/DDBJ whole genome shotgun (WGS) entry which is preliminary data.</text>
</comment>
<protein>
    <submittedName>
        <fullName evidence="5">DUF3048 domain-containing protein</fullName>
    </submittedName>
</protein>
<dbReference type="InterPro" id="IPR023158">
    <property type="entry name" value="YerB-like_sf"/>
</dbReference>
<feature type="compositionally biased region" description="Acidic residues" evidence="1">
    <location>
        <begin position="23"/>
        <end position="40"/>
    </location>
</feature>
<sequence>MKWWMIIAVAATMFTVAGCSNDSTEESEPTNTEQDAETMVEESEENAAELPFTHPLTGMKSEYEAKNRPVAVMINNHPAARPQTGLVDADVVYEVLAEGEMTRFVAIFHSTLPEEVGPVRSAREYHIELVNGYDAAFVTHGWSPGAEQQLRAGRTDYLSGLQYDGSLFQRSSDRRAPHNSYITFENIKKGIEQEGYEWEAEVTPLTFYTNDDIQVVGNAASEVVINYLNRNEVTYSYDETTGMYHRFNGEMQTVDYKTDELLEAANLFIVETGHRVVDDAGRREINLTEGGRGLLIQSGIANEVMWKNIDGKILPVDENENEMPLKPGLTWINIVPSSPGMDESVTYN</sequence>
<evidence type="ECO:0000256" key="1">
    <source>
        <dbReference type="SAM" id="MobiDB-lite"/>
    </source>
</evidence>
<feature type="chain" id="PRO_5042594541" evidence="2">
    <location>
        <begin position="20"/>
        <end position="348"/>
    </location>
</feature>
<evidence type="ECO:0000256" key="2">
    <source>
        <dbReference type="SAM" id="SignalP"/>
    </source>
</evidence>
<evidence type="ECO:0000313" key="6">
    <source>
        <dbReference type="Proteomes" id="UP001285636"/>
    </source>
</evidence>
<evidence type="ECO:0000259" key="4">
    <source>
        <dbReference type="Pfam" id="PF17479"/>
    </source>
</evidence>
<dbReference type="InterPro" id="IPR021416">
    <property type="entry name" value="DUF3048_N"/>
</dbReference>
<accession>A0AAJ2NQX6</accession>
<feature type="domain" description="DUF3048" evidence="4">
    <location>
        <begin position="223"/>
        <end position="332"/>
    </location>
</feature>
<evidence type="ECO:0000259" key="3">
    <source>
        <dbReference type="Pfam" id="PF11258"/>
    </source>
</evidence>
<dbReference type="InterPro" id="IPR035328">
    <property type="entry name" value="DUF3048_C"/>
</dbReference>
<dbReference type="EMBL" id="JAWJAY010000004">
    <property type="protein sequence ID" value="MDV2886763.1"/>
    <property type="molecule type" value="Genomic_DNA"/>
</dbReference>
<dbReference type="SUPFAM" id="SSF159774">
    <property type="entry name" value="YerB-like"/>
    <property type="match status" value="1"/>
</dbReference>
<dbReference type="Gene3D" id="3.50.90.10">
    <property type="entry name" value="YerB-like"/>
    <property type="match status" value="1"/>
</dbReference>
<organism evidence="5 6">
    <name type="scientific">Alkalihalophilus pseudofirmus</name>
    <name type="common">Bacillus pseudofirmus</name>
    <dbReference type="NCBI Taxonomy" id="79885"/>
    <lineage>
        <taxon>Bacteria</taxon>
        <taxon>Bacillati</taxon>
        <taxon>Bacillota</taxon>
        <taxon>Bacilli</taxon>
        <taxon>Bacillales</taxon>
        <taxon>Bacillaceae</taxon>
        <taxon>Alkalihalophilus</taxon>
    </lineage>
</organism>
<dbReference type="Pfam" id="PF11258">
    <property type="entry name" value="DUF3048"/>
    <property type="match status" value="1"/>
</dbReference>
<dbReference type="Pfam" id="PF17479">
    <property type="entry name" value="DUF3048_C"/>
    <property type="match status" value="1"/>
</dbReference>
<gene>
    <name evidence="5" type="ORF">RYX45_16340</name>
</gene>
<feature type="signal peptide" evidence="2">
    <location>
        <begin position="1"/>
        <end position="19"/>
    </location>
</feature>
<keyword evidence="2" id="KW-0732">Signal</keyword>
<feature type="region of interest" description="Disordered" evidence="1">
    <location>
        <begin position="20"/>
        <end position="40"/>
    </location>
</feature>
<dbReference type="AlphaFoldDB" id="A0AAJ2NQX6"/>
<dbReference type="PROSITE" id="PS51257">
    <property type="entry name" value="PROKAR_LIPOPROTEIN"/>
    <property type="match status" value="1"/>
</dbReference>
<evidence type="ECO:0000313" key="5">
    <source>
        <dbReference type="EMBL" id="MDV2886763.1"/>
    </source>
</evidence>
<reference evidence="5" key="1">
    <citation type="submission" date="2023-10" db="EMBL/GenBank/DDBJ databases">
        <title>Screening of Alkalihalophilus pseudofirmusBZ-TG-HK211 and Its Alleviation of Salt Stress on Rapeseed Growth.</title>
        <authorList>
            <person name="Zhao B."/>
            <person name="Guo T."/>
        </authorList>
    </citation>
    <scope>NUCLEOTIDE SEQUENCE</scope>
    <source>
        <strain evidence="5">BZ-TG-HK211</strain>
    </source>
</reference>
<name>A0AAJ2NQX6_ALKPS</name>
<proteinExistence type="predicted"/>